<protein>
    <submittedName>
        <fullName evidence="3">Uncharacterized protein</fullName>
    </submittedName>
</protein>
<keyword evidence="2" id="KW-0812">Transmembrane</keyword>
<comment type="caution">
    <text evidence="3">The sequence shown here is derived from an EMBL/GenBank/DDBJ whole genome shotgun (WGS) entry which is preliminary data.</text>
</comment>
<sequence>MGKGGTGLGIIGIILSAGAIGFAFIVWNGKNTTNSDIGDLTDELNNLIDELNNLTNYIFVGIWDDLDDNQDFVPYNLLNDWLFEFLENKLNNSDYISVSNNNTRITLLKSGWYRIHLSASLSAISPTKTYYISLFKDGTLESYLDLYYSAADSSFYHNIDSSVLVYSNSTNYIEIHGYSSDNFQVYLDIFNQLTIEYVAI</sequence>
<accession>A0A0F9PSF5</accession>
<feature type="transmembrane region" description="Helical" evidence="2">
    <location>
        <begin position="7"/>
        <end position="27"/>
    </location>
</feature>
<evidence type="ECO:0000256" key="1">
    <source>
        <dbReference type="SAM" id="Coils"/>
    </source>
</evidence>
<reference evidence="3" key="1">
    <citation type="journal article" date="2015" name="Nature">
        <title>Complex archaea that bridge the gap between prokaryotes and eukaryotes.</title>
        <authorList>
            <person name="Spang A."/>
            <person name="Saw J.H."/>
            <person name="Jorgensen S.L."/>
            <person name="Zaremba-Niedzwiedzka K."/>
            <person name="Martijn J."/>
            <person name="Lind A.E."/>
            <person name="van Eijk R."/>
            <person name="Schleper C."/>
            <person name="Guy L."/>
            <person name="Ettema T.J."/>
        </authorList>
    </citation>
    <scope>NUCLEOTIDE SEQUENCE</scope>
</reference>
<organism evidence="3">
    <name type="scientific">marine sediment metagenome</name>
    <dbReference type="NCBI Taxonomy" id="412755"/>
    <lineage>
        <taxon>unclassified sequences</taxon>
        <taxon>metagenomes</taxon>
        <taxon>ecological metagenomes</taxon>
    </lineage>
</organism>
<evidence type="ECO:0000313" key="3">
    <source>
        <dbReference type="EMBL" id="KKM96092.1"/>
    </source>
</evidence>
<name>A0A0F9PSF5_9ZZZZ</name>
<dbReference type="AlphaFoldDB" id="A0A0F9PSF5"/>
<keyword evidence="1" id="KW-0175">Coiled coil</keyword>
<feature type="coiled-coil region" evidence="1">
    <location>
        <begin position="30"/>
        <end position="57"/>
    </location>
</feature>
<proteinExistence type="predicted"/>
<dbReference type="EMBL" id="LAZR01005925">
    <property type="protein sequence ID" value="KKM96092.1"/>
    <property type="molecule type" value="Genomic_DNA"/>
</dbReference>
<keyword evidence="2" id="KW-0472">Membrane</keyword>
<gene>
    <name evidence="3" type="ORF">LCGC14_1181530</name>
</gene>
<evidence type="ECO:0000256" key="2">
    <source>
        <dbReference type="SAM" id="Phobius"/>
    </source>
</evidence>
<keyword evidence="2" id="KW-1133">Transmembrane helix</keyword>